<evidence type="ECO:0000313" key="4">
    <source>
        <dbReference type="Proteomes" id="UP000266389"/>
    </source>
</evidence>
<dbReference type="PANTHER" id="PTHR46112:SF3">
    <property type="entry name" value="AMINOPEPTIDASE YPDF"/>
    <property type="match status" value="1"/>
</dbReference>
<keyword evidence="3" id="KW-0378">Hydrolase</keyword>
<dbReference type="Gene3D" id="3.90.230.10">
    <property type="entry name" value="Creatinase/methionine aminopeptidase superfamily"/>
    <property type="match status" value="1"/>
</dbReference>
<dbReference type="Pfam" id="PF00557">
    <property type="entry name" value="Peptidase_M24"/>
    <property type="match status" value="1"/>
</dbReference>
<organism evidence="3 4">
    <name type="scientific">Candidatus Thermochlorobacter aerophilus</name>
    <dbReference type="NCBI Taxonomy" id="1868324"/>
    <lineage>
        <taxon>Bacteria</taxon>
        <taxon>Pseudomonadati</taxon>
        <taxon>Chlorobiota</taxon>
        <taxon>Chlorobiia</taxon>
        <taxon>Chlorobiales</taxon>
        <taxon>Candidatus Thermochlorobacteriaceae</taxon>
        <taxon>Candidatus Thermochlorobacter</taxon>
    </lineage>
</organism>
<dbReference type="EMBL" id="PHFL01000077">
    <property type="protein sequence ID" value="RFM22772.1"/>
    <property type="molecule type" value="Genomic_DNA"/>
</dbReference>
<reference evidence="3 4" key="1">
    <citation type="journal article" date="2011" name="ISME J.">
        <title>Community ecology of hot spring cyanobacterial mats: predominant populations and their functional potential.</title>
        <authorList>
            <person name="Klatt C.G."/>
            <person name="Wood J.M."/>
            <person name="Rusch D.B."/>
            <person name="Bateson M.M."/>
            <person name="Hamamura N."/>
            <person name="Heidelberg J.F."/>
            <person name="Grossman A.R."/>
            <person name="Bhaya D."/>
            <person name="Cohan F.M."/>
            <person name="Kuhl M."/>
            <person name="Bryant D.A."/>
            <person name="Ward D.M."/>
        </authorList>
    </citation>
    <scope>NUCLEOTIDE SEQUENCE [LARGE SCALE GENOMIC DNA]</scope>
    <source>
        <strain evidence="3">OS</strain>
    </source>
</reference>
<evidence type="ECO:0000259" key="2">
    <source>
        <dbReference type="Pfam" id="PF01321"/>
    </source>
</evidence>
<dbReference type="SUPFAM" id="SSF53092">
    <property type="entry name" value="Creatinase/prolidase N-terminal domain"/>
    <property type="match status" value="1"/>
</dbReference>
<dbReference type="Proteomes" id="UP000266389">
    <property type="component" value="Unassembled WGS sequence"/>
</dbReference>
<keyword evidence="3" id="KW-0645">Protease</keyword>
<dbReference type="InterPro" id="IPR050659">
    <property type="entry name" value="Peptidase_M24B"/>
</dbReference>
<keyword evidence="3" id="KW-0031">Aminopeptidase</keyword>
<dbReference type="Gene3D" id="3.40.350.10">
    <property type="entry name" value="Creatinase/prolidase N-terminal domain"/>
    <property type="match status" value="1"/>
</dbReference>
<dbReference type="PANTHER" id="PTHR46112">
    <property type="entry name" value="AMINOPEPTIDASE"/>
    <property type="match status" value="1"/>
</dbReference>
<accession>A0A395LVM0</accession>
<dbReference type="SUPFAM" id="SSF55920">
    <property type="entry name" value="Creatinase/aminopeptidase"/>
    <property type="match status" value="1"/>
</dbReference>
<sequence length="367" mass="40634">MPNMNDTLEIAQTVDPKLHALRSKLQDEQLDAWLMTDLANIRWTTGFSGSNAVLLLTKESAWLFTDGRYAEQVKAEVKNAIPVITQDGFLEELKTGKYPLGTRVGFQADKLPFATVEKLRKELPDIELVPKTGVYDDLIVVKTFEELEKIKAAVAITDKVFQKLLEILSPNITEREVAAEISYWNKRFGAERDAFEPIVASGPRAALPHARASEKFIQNNSLVVIDMGCVVEGYCSDQTRTVAVGKISTAMRQAYETVLEAHLLGIREARVGMMAKELDGVVRNFLAERGYGEAFSHALGHSVGLQVHEVPTIGRKTDMRLPAGCVITIEPGVYIPNEFGVRIEDMVYLTEAGAQPLPSAPKHLIEL</sequence>
<dbReference type="InterPro" id="IPR036005">
    <property type="entry name" value="Creatinase/aminopeptidase-like"/>
</dbReference>
<feature type="domain" description="Peptidase M24" evidence="1">
    <location>
        <begin position="148"/>
        <end position="351"/>
    </location>
</feature>
<dbReference type="AlphaFoldDB" id="A0A395LVM0"/>
<comment type="caution">
    <text evidence="3">The sequence shown here is derived from an EMBL/GenBank/DDBJ whole genome shotgun (WGS) entry which is preliminary data.</text>
</comment>
<dbReference type="Pfam" id="PF01321">
    <property type="entry name" value="Creatinase_N"/>
    <property type="match status" value="1"/>
</dbReference>
<dbReference type="InterPro" id="IPR000994">
    <property type="entry name" value="Pept_M24"/>
</dbReference>
<gene>
    <name evidence="3" type="ORF">D0433_14575</name>
</gene>
<feature type="domain" description="Creatinase N-terminal" evidence="2">
    <location>
        <begin position="18"/>
        <end position="137"/>
    </location>
</feature>
<dbReference type="GO" id="GO:0004177">
    <property type="term" value="F:aminopeptidase activity"/>
    <property type="evidence" value="ECO:0007669"/>
    <property type="project" value="UniProtKB-KW"/>
</dbReference>
<dbReference type="InterPro" id="IPR000587">
    <property type="entry name" value="Creatinase_N"/>
</dbReference>
<name>A0A395LVM0_9BACT</name>
<dbReference type="InterPro" id="IPR029149">
    <property type="entry name" value="Creatin/AminoP/Spt16_N"/>
</dbReference>
<dbReference type="CDD" id="cd01092">
    <property type="entry name" value="APP-like"/>
    <property type="match status" value="1"/>
</dbReference>
<protein>
    <submittedName>
        <fullName evidence="3">Aminopeptidase P family protein</fullName>
    </submittedName>
</protein>
<evidence type="ECO:0000313" key="3">
    <source>
        <dbReference type="EMBL" id="RFM22772.1"/>
    </source>
</evidence>
<proteinExistence type="predicted"/>
<evidence type="ECO:0000259" key="1">
    <source>
        <dbReference type="Pfam" id="PF00557"/>
    </source>
</evidence>